<reference evidence="2 3" key="1">
    <citation type="journal article" date="2019" name="Philos. Trans. R. Soc. Lond., B, Biol. Sci.">
        <title>Ant behaviour and brain gene expression of defending hosts depend on the ecological success of the intruding social parasite.</title>
        <authorList>
            <person name="Kaur R."/>
            <person name="Stoldt M."/>
            <person name="Jongepier E."/>
            <person name="Feldmeyer B."/>
            <person name="Menzel F."/>
            <person name="Bornberg-Bauer E."/>
            <person name="Foitzik S."/>
        </authorList>
    </citation>
    <scope>NUCLEOTIDE SEQUENCE [LARGE SCALE GENOMIC DNA]</scope>
    <source>
        <tissue evidence="2">Whole body</tissue>
    </source>
</reference>
<name>A0A4S2KJ83_9HYME</name>
<protein>
    <recommendedName>
        <fullName evidence="1">C2H2-type domain-containing protein</fullName>
    </recommendedName>
</protein>
<evidence type="ECO:0000259" key="1">
    <source>
        <dbReference type="Pfam" id="PF12874"/>
    </source>
</evidence>
<accession>A0A4S2KJ83</accession>
<evidence type="ECO:0000313" key="3">
    <source>
        <dbReference type="Proteomes" id="UP000310200"/>
    </source>
</evidence>
<comment type="caution">
    <text evidence="2">The sequence shown here is derived from an EMBL/GenBank/DDBJ whole genome shotgun (WGS) entry which is preliminary data.</text>
</comment>
<organism evidence="2 3">
    <name type="scientific">Temnothorax longispinosus</name>
    <dbReference type="NCBI Taxonomy" id="300112"/>
    <lineage>
        <taxon>Eukaryota</taxon>
        <taxon>Metazoa</taxon>
        <taxon>Ecdysozoa</taxon>
        <taxon>Arthropoda</taxon>
        <taxon>Hexapoda</taxon>
        <taxon>Insecta</taxon>
        <taxon>Pterygota</taxon>
        <taxon>Neoptera</taxon>
        <taxon>Endopterygota</taxon>
        <taxon>Hymenoptera</taxon>
        <taxon>Apocrita</taxon>
        <taxon>Aculeata</taxon>
        <taxon>Formicoidea</taxon>
        <taxon>Formicidae</taxon>
        <taxon>Myrmicinae</taxon>
        <taxon>Temnothorax</taxon>
    </lineage>
</organism>
<feature type="domain" description="C2H2-type" evidence="1">
    <location>
        <begin position="56"/>
        <end position="77"/>
    </location>
</feature>
<keyword evidence="3" id="KW-1185">Reference proteome</keyword>
<sequence length="100" mass="10998">MSPDATDDTSHSTSNDFNIDNVINLLLNTNDVLDLLLHLISPTPVPVMQDLLMTVWKCESCNRLYKSQGSLLRHYRGGDAMWIPSFSASSAKNGSSKNAT</sequence>
<proteinExistence type="predicted"/>
<dbReference type="AlphaFoldDB" id="A0A4S2KJ83"/>
<gene>
    <name evidence="2" type="ORF">DBV15_05001</name>
</gene>
<dbReference type="Pfam" id="PF12874">
    <property type="entry name" value="zf-met"/>
    <property type="match status" value="1"/>
</dbReference>
<dbReference type="Proteomes" id="UP000310200">
    <property type="component" value="Unassembled WGS sequence"/>
</dbReference>
<dbReference type="EMBL" id="QBLH01002148">
    <property type="protein sequence ID" value="TGZ49390.1"/>
    <property type="molecule type" value="Genomic_DNA"/>
</dbReference>
<dbReference type="InterPro" id="IPR013087">
    <property type="entry name" value="Znf_C2H2_type"/>
</dbReference>
<evidence type="ECO:0000313" key="2">
    <source>
        <dbReference type="EMBL" id="TGZ49390.1"/>
    </source>
</evidence>